<sequence>MYNNGLIDLHHQVQGQLWVDRLNDAHARGQLCPWVSTFHTRNLACELEGTFYHGSFNAGVKMVFGDGEAWMVRFPRVGKVHDKYADEKVAMEVRALRLLRERTTIPVPMVRAWGSAADNTLGLGPFIMMDFIHGACLNDLLIDPNEADPTRLIREDACDGDIEVIYRQMANFMLQIFDLDFESDRSKGFATTTEYFEYLLGQDFQQLNHQPNSVYGPNDAKSRYLALKVLASLLPEFINKTYDKGKFKLICDDLGLANLIVRSEHDLTVVGVVDLEWSYTGPAQLFGSAPWWLLQDRPVNEEWEWHDGKPPALAKRYDKHLEMYKRVLTEEEAKMPGHEAKQLSTLVEWSQISGAMWLHMLLSVGFNDHRSFPFTQLRQHIGEKEWSRRLAAIASCPEVGEFVTRKTSMLQEYEAAVDALEEDKALLDRSGMTREAFLAKTLPTATSYLLNRH</sequence>
<keyword evidence="1" id="KW-0175">Coiled coil</keyword>
<dbReference type="PANTHER" id="PTHR21310:SF37">
    <property type="entry name" value="AMINOGLYCOSIDE PHOSPHOTRANSFERASE DOMAIN-CONTAINING PROTEIN"/>
    <property type="match status" value="1"/>
</dbReference>
<dbReference type="PANTHER" id="PTHR21310">
    <property type="entry name" value="AMINOGLYCOSIDE PHOSPHOTRANSFERASE-RELATED-RELATED"/>
    <property type="match status" value="1"/>
</dbReference>
<evidence type="ECO:0000256" key="1">
    <source>
        <dbReference type="SAM" id="Coils"/>
    </source>
</evidence>
<dbReference type="OrthoDB" id="5412996at2759"/>
<organism evidence="2 3">
    <name type="scientific">Niveomyces insectorum RCEF 264</name>
    <dbReference type="NCBI Taxonomy" id="1081102"/>
    <lineage>
        <taxon>Eukaryota</taxon>
        <taxon>Fungi</taxon>
        <taxon>Dikarya</taxon>
        <taxon>Ascomycota</taxon>
        <taxon>Pezizomycotina</taxon>
        <taxon>Sordariomycetes</taxon>
        <taxon>Hypocreomycetidae</taxon>
        <taxon>Hypocreales</taxon>
        <taxon>Cordycipitaceae</taxon>
        <taxon>Niveomyces</taxon>
    </lineage>
</organism>
<accession>A0A167T8X3</accession>
<comment type="caution">
    <text evidence="2">The sequence shown here is derived from an EMBL/GenBank/DDBJ whole genome shotgun (WGS) entry which is preliminary data.</text>
</comment>
<feature type="coiled-coil region" evidence="1">
    <location>
        <begin position="403"/>
        <end position="430"/>
    </location>
</feature>
<keyword evidence="2" id="KW-0808">Transferase</keyword>
<dbReference type="AlphaFoldDB" id="A0A167T8X3"/>
<keyword evidence="3" id="KW-1185">Reference proteome</keyword>
<dbReference type="InterPro" id="IPR051678">
    <property type="entry name" value="AGP_Transferase"/>
</dbReference>
<gene>
    <name evidence="2" type="ORF">SPI_05464</name>
</gene>
<protein>
    <submittedName>
        <fullName evidence="2">Protein kinase-like domain protein</fullName>
    </submittedName>
</protein>
<keyword evidence="2" id="KW-0418">Kinase</keyword>
<dbReference type="InterPro" id="IPR011009">
    <property type="entry name" value="Kinase-like_dom_sf"/>
</dbReference>
<dbReference type="SUPFAM" id="SSF56112">
    <property type="entry name" value="Protein kinase-like (PK-like)"/>
    <property type="match status" value="1"/>
</dbReference>
<evidence type="ECO:0000313" key="3">
    <source>
        <dbReference type="Proteomes" id="UP000076874"/>
    </source>
</evidence>
<proteinExistence type="predicted"/>
<evidence type="ECO:0000313" key="2">
    <source>
        <dbReference type="EMBL" id="OAA60340.1"/>
    </source>
</evidence>
<dbReference type="Proteomes" id="UP000076874">
    <property type="component" value="Unassembled WGS sequence"/>
</dbReference>
<dbReference type="GO" id="GO:0016301">
    <property type="term" value="F:kinase activity"/>
    <property type="evidence" value="ECO:0007669"/>
    <property type="project" value="UniProtKB-KW"/>
</dbReference>
<dbReference type="EMBL" id="AZHD01000009">
    <property type="protein sequence ID" value="OAA60340.1"/>
    <property type="molecule type" value="Genomic_DNA"/>
</dbReference>
<name>A0A167T8X3_9HYPO</name>
<reference evidence="2 3" key="1">
    <citation type="journal article" date="2016" name="Genome Biol. Evol.">
        <title>Divergent and convergent evolution of fungal pathogenicity.</title>
        <authorList>
            <person name="Shang Y."/>
            <person name="Xiao G."/>
            <person name="Zheng P."/>
            <person name="Cen K."/>
            <person name="Zhan S."/>
            <person name="Wang C."/>
        </authorList>
    </citation>
    <scope>NUCLEOTIDE SEQUENCE [LARGE SCALE GENOMIC DNA]</scope>
    <source>
        <strain evidence="2 3">RCEF 264</strain>
    </source>
</reference>